<dbReference type="SMART" id="SM00233">
    <property type="entry name" value="PH"/>
    <property type="match status" value="1"/>
</dbReference>
<dbReference type="GO" id="GO:0005634">
    <property type="term" value="C:nucleus"/>
    <property type="evidence" value="ECO:0007669"/>
    <property type="project" value="UniProtKB-SubCell"/>
</dbReference>
<keyword evidence="6" id="KW-0966">Cell projection</keyword>
<dbReference type="OrthoDB" id="10070851at2759"/>
<dbReference type="InterPro" id="IPR011993">
    <property type="entry name" value="PH-like_dom_sf"/>
</dbReference>
<feature type="compositionally biased region" description="Polar residues" evidence="9">
    <location>
        <begin position="417"/>
        <end position="445"/>
    </location>
</feature>
<dbReference type="Proteomes" id="UP000694844">
    <property type="component" value="Chromosome 8"/>
</dbReference>
<gene>
    <name evidence="13" type="primary">LOC111108060</name>
</gene>
<comment type="subcellular location">
    <subcellularLocation>
        <location evidence="4">Cell projection</location>
        <location evidence="4">Ruffle</location>
    </subcellularLocation>
    <subcellularLocation>
        <location evidence="3">Cytoplasmic vesicle</location>
        <location evidence="3">Phagosome</location>
    </subcellularLocation>
    <subcellularLocation>
        <location evidence="2">Early endosome membrane</location>
        <topology evidence="2">Peripheral membrane protein</topology>
    </subcellularLocation>
    <subcellularLocation>
        <location evidence="1">Nucleus</location>
    </subcellularLocation>
</comment>
<keyword evidence="7" id="KW-0131">Cell cycle</keyword>
<dbReference type="PANTHER" id="PTHR46415:SF2">
    <property type="entry name" value="BETA, PUTATIVE-RELATED"/>
    <property type="match status" value="1"/>
</dbReference>
<dbReference type="InterPro" id="IPR027267">
    <property type="entry name" value="AH/BAR_dom_sf"/>
</dbReference>
<dbReference type="GeneID" id="111108060"/>
<feature type="compositionally biased region" description="Polar residues" evidence="9">
    <location>
        <begin position="472"/>
        <end position="484"/>
    </location>
</feature>
<evidence type="ECO:0000256" key="1">
    <source>
        <dbReference type="ARBA" id="ARBA00004123"/>
    </source>
</evidence>
<dbReference type="AlphaFoldDB" id="A0A8B8B786"/>
<keyword evidence="5" id="KW-0539">Nucleus</keyword>
<dbReference type="InterPro" id="IPR004148">
    <property type="entry name" value="BAR_dom"/>
</dbReference>
<evidence type="ECO:0000256" key="2">
    <source>
        <dbReference type="ARBA" id="ARBA00004220"/>
    </source>
</evidence>
<dbReference type="Pfam" id="PF00169">
    <property type="entry name" value="PH"/>
    <property type="match status" value="1"/>
</dbReference>
<evidence type="ECO:0000259" key="10">
    <source>
        <dbReference type="PROSITE" id="PS01179"/>
    </source>
</evidence>
<dbReference type="GO" id="GO:0045335">
    <property type="term" value="C:phagocytic vesicle"/>
    <property type="evidence" value="ECO:0007669"/>
    <property type="project" value="UniProtKB-SubCell"/>
</dbReference>
<organism evidence="12 13">
    <name type="scientific">Crassostrea virginica</name>
    <name type="common">Eastern oyster</name>
    <dbReference type="NCBI Taxonomy" id="6565"/>
    <lineage>
        <taxon>Eukaryota</taxon>
        <taxon>Metazoa</taxon>
        <taxon>Spiralia</taxon>
        <taxon>Lophotrochozoa</taxon>
        <taxon>Mollusca</taxon>
        <taxon>Bivalvia</taxon>
        <taxon>Autobranchia</taxon>
        <taxon>Pteriomorphia</taxon>
        <taxon>Ostreida</taxon>
        <taxon>Ostreoidea</taxon>
        <taxon>Ostreidae</taxon>
        <taxon>Crassostrea</taxon>
    </lineage>
</organism>
<dbReference type="PROSITE" id="PS01179">
    <property type="entry name" value="PID"/>
    <property type="match status" value="1"/>
</dbReference>
<name>A0A8B8B786_CRAVI</name>
<keyword evidence="8" id="KW-0968">Cytoplasmic vesicle</keyword>
<dbReference type="Pfam" id="PF00640">
    <property type="entry name" value="PID"/>
    <property type="match status" value="1"/>
</dbReference>
<dbReference type="FunFam" id="1.20.1270.60:FF:000034">
    <property type="entry name" value="DCC-interacting protein 13-alpha isoform X2"/>
    <property type="match status" value="1"/>
</dbReference>
<feature type="compositionally biased region" description="Acidic residues" evidence="9">
    <location>
        <begin position="749"/>
        <end position="760"/>
    </location>
</feature>
<dbReference type="SUPFAM" id="SSF103657">
    <property type="entry name" value="BAR/IMD domain-like"/>
    <property type="match status" value="1"/>
</dbReference>
<dbReference type="RefSeq" id="XP_022299270.1">
    <property type="nucleotide sequence ID" value="XM_022443562.1"/>
</dbReference>
<proteinExistence type="predicted"/>
<feature type="region of interest" description="Disordered" evidence="9">
    <location>
        <begin position="739"/>
        <end position="760"/>
    </location>
</feature>
<evidence type="ECO:0000256" key="6">
    <source>
        <dbReference type="ARBA" id="ARBA00023273"/>
    </source>
</evidence>
<dbReference type="PANTHER" id="PTHR46415">
    <property type="entry name" value="ADAPTOR PROTEIN, PHOSPHOTYROSINE INTERACTION, PH DOMAIN AND LEUCINE ZIPPER-CONTAINING 2"/>
    <property type="match status" value="1"/>
</dbReference>
<dbReference type="PROSITE" id="PS50003">
    <property type="entry name" value="PH_DOMAIN"/>
    <property type="match status" value="1"/>
</dbReference>
<dbReference type="KEGG" id="cvn:111108060"/>
<dbReference type="GO" id="GO:0023052">
    <property type="term" value="P:signaling"/>
    <property type="evidence" value="ECO:0007669"/>
    <property type="project" value="TreeGrafter"/>
</dbReference>
<evidence type="ECO:0000256" key="9">
    <source>
        <dbReference type="SAM" id="MobiDB-lite"/>
    </source>
</evidence>
<evidence type="ECO:0000259" key="11">
    <source>
        <dbReference type="PROSITE" id="PS50003"/>
    </source>
</evidence>
<evidence type="ECO:0000256" key="4">
    <source>
        <dbReference type="ARBA" id="ARBA00004466"/>
    </source>
</evidence>
<protein>
    <submittedName>
        <fullName evidence="13">DCC-interacting protein 13-alpha-like isoform X1</fullName>
    </submittedName>
</protein>
<keyword evidence="12" id="KW-1185">Reference proteome</keyword>
<evidence type="ECO:0000256" key="7">
    <source>
        <dbReference type="ARBA" id="ARBA00023306"/>
    </source>
</evidence>
<feature type="domain" description="PID" evidence="10">
    <location>
        <begin position="520"/>
        <end position="655"/>
    </location>
</feature>
<dbReference type="Gene3D" id="2.30.29.30">
    <property type="entry name" value="Pleckstrin-homology domain (PH domain)/Phosphotyrosine-binding domain (PTB)"/>
    <property type="match status" value="2"/>
</dbReference>
<sequence length="760" mass="84937">MGIEKLHLEDALEDSPQTRSLLSVFEKDAMTLKKYTTGLHNCCQRIMKAQNELCAATQSLSQHLRDFEIQKFPLESDDSVLSSTLKQFSSYLDDVSSIQQVLSAQFSETMMYPLSRFLQADLEEVTTLYEMFQMASNEHDNAMNRYMRLPKKRESERQRSEHNEELYLMRKKFHQTSLHYYSSLNALQYKRKCSLLEPVMGYLHAQRAFFQMGQDAVGKKEIEDFLNNISTSVQGVQQEMKAETKKTVELIDSLEQQSAHLYHAEPMVDMPYIPPNTTLTQKAGYLYVRRGKHLHVPGPIGKQLIATKWERSFFFTVGGNLMSQTRGEAISTKTNGLAGSLVLDLNEPGVLAEPHESDDRRFVFQVLSPKSKRNIVLQAENEREKDEWICTLNNIVRESGYVKGKQGSQAKPKERTPSANSLSKQGSGSVSPDQGSLGSMSSTGGQALPRTPAPTPSSSFVAEAPIQFDLLSPTSPNGGVTSSLPGPPNPNPRINPFDQSSNEVLDTLDSAIDSATFVESFVVRFLGSMEVTTDRGEKLVHETMRQIMAARAIHNVFKMTESRLVVSSECMRLIDPATNTLRTQFALADISFWAAHPENTRLFGFITRTKAPEATHSSFSCHVFECNISAEEICQAIGTATKLAFQALMQRKLPPGVGKEKKAMEKIHQVKTREKHLLLQNIQQLEDAPEGEEEEEGGSLHNLPLSPDGKYLVLTAADESEDAFQSGDLAQPMENLTVEPLKQTISDSFDTEDVEPESEA</sequence>
<dbReference type="InterPro" id="IPR001849">
    <property type="entry name" value="PH_domain"/>
</dbReference>
<dbReference type="InterPro" id="IPR006020">
    <property type="entry name" value="PTB/PI_dom"/>
</dbReference>
<feature type="region of interest" description="Disordered" evidence="9">
    <location>
        <begin position="402"/>
        <end position="459"/>
    </location>
</feature>
<accession>A0A8B8B786</accession>
<dbReference type="Pfam" id="PF16746">
    <property type="entry name" value="BAR_3"/>
    <property type="match status" value="1"/>
</dbReference>
<feature type="region of interest" description="Disordered" evidence="9">
    <location>
        <begin position="471"/>
        <end position="500"/>
    </location>
</feature>
<evidence type="ECO:0000256" key="3">
    <source>
        <dbReference type="ARBA" id="ARBA00004262"/>
    </source>
</evidence>
<reference evidence="13" key="1">
    <citation type="submission" date="2025-08" db="UniProtKB">
        <authorList>
            <consortium name="RefSeq"/>
        </authorList>
    </citation>
    <scope>IDENTIFICATION</scope>
    <source>
        <tissue evidence="13">Whole sample</tissue>
    </source>
</reference>
<dbReference type="SMART" id="SM00462">
    <property type="entry name" value="PTB"/>
    <property type="match status" value="1"/>
</dbReference>
<evidence type="ECO:0000256" key="8">
    <source>
        <dbReference type="ARBA" id="ARBA00023329"/>
    </source>
</evidence>
<evidence type="ECO:0000313" key="12">
    <source>
        <dbReference type="Proteomes" id="UP000694844"/>
    </source>
</evidence>
<dbReference type="Gene3D" id="1.20.1270.60">
    <property type="entry name" value="Arfaptin homology (AH) domain/BAR domain"/>
    <property type="match status" value="1"/>
</dbReference>
<dbReference type="InterPro" id="IPR047181">
    <property type="entry name" value="DP13A/B"/>
</dbReference>
<feature type="domain" description="PH" evidence="11">
    <location>
        <begin position="279"/>
        <end position="397"/>
    </location>
</feature>
<evidence type="ECO:0000256" key="5">
    <source>
        <dbReference type="ARBA" id="ARBA00023242"/>
    </source>
</evidence>
<dbReference type="SUPFAM" id="SSF50729">
    <property type="entry name" value="PH domain-like"/>
    <property type="match status" value="2"/>
</dbReference>
<evidence type="ECO:0000313" key="13">
    <source>
        <dbReference type="RefSeq" id="XP_022299270.1"/>
    </source>
</evidence>
<dbReference type="GO" id="GO:0031901">
    <property type="term" value="C:early endosome membrane"/>
    <property type="evidence" value="ECO:0007669"/>
    <property type="project" value="UniProtKB-SubCell"/>
</dbReference>
<dbReference type="GO" id="GO:0001726">
    <property type="term" value="C:ruffle"/>
    <property type="evidence" value="ECO:0007669"/>
    <property type="project" value="UniProtKB-SubCell"/>
</dbReference>